<comment type="caution">
    <text evidence="4">The sequence shown here is derived from an EMBL/GenBank/DDBJ whole genome shotgun (WGS) entry which is preliminary data.</text>
</comment>
<protein>
    <recommendedName>
        <fullName evidence="3">Tyrosine-protein kinase ephrin type A/B receptor-like domain-containing protein</fullName>
    </recommendedName>
</protein>
<keyword evidence="5" id="KW-1185">Reference proteome</keyword>
<feature type="domain" description="Tyrosine-protein kinase ephrin type A/B receptor-like" evidence="3">
    <location>
        <begin position="425"/>
        <end position="464"/>
    </location>
</feature>
<dbReference type="InterPro" id="IPR009030">
    <property type="entry name" value="Growth_fac_rcpt_cys_sf"/>
</dbReference>
<reference evidence="4 5" key="1">
    <citation type="submission" date="2024-02" db="EMBL/GenBank/DDBJ databases">
        <authorList>
            <person name="Chen Y."/>
            <person name="Shah S."/>
            <person name="Dougan E. K."/>
            <person name="Thang M."/>
            <person name="Chan C."/>
        </authorList>
    </citation>
    <scope>NUCLEOTIDE SEQUENCE [LARGE SCALE GENOMIC DNA]</scope>
</reference>
<keyword evidence="2" id="KW-0812">Transmembrane</keyword>
<dbReference type="SMART" id="SM01411">
    <property type="entry name" value="Ephrin_rec_like"/>
    <property type="match status" value="7"/>
</dbReference>
<sequence>MSMLVLAGIENNTNTGSLGYDSSFTSYSLLSNTWSAHSSLGSGRVGHAVVWDSEAPALFTFGGFNTTYLSEVWRYVSSPLQSLMVASCQLGHECFLNSATQTSVSLIVKQTCSEEFDIVLKGWASDDNKLALRDAANSSLLFVEPGDYRLCLCSQAVECTQSFGFFIVEGPYSNQQSQCVLGSHCIVFWRGVGISSRDHVVATKKCGAAEATVSFGQRPIVIQSTSNLSSLDNKSKLNLFGLDLGFVSLTGPPEVVEVCWCPETHQCSAPEDFRAIAVQLQVVCPPGMHEHQEALQSSCQHCSSGHYCPGGVDAEEKPCPYASTTPPNASDLSQCACQKGYYWNMGACIACPTGSTTLEDGAVSLTSCTCMPGFVNTQPSNPAACEACGVGFFCNGESHRQACPANHTTEQDTSGNKSHCVCSTGVYLKDGSCTACPAGHFKIDVGNMPCQKCPHGRWSGVVGADTSLVCTACMAGATTQSSGATSVFECKCEPGLYGVNGSCMACIEGFYCPGTGEAVACPDGATSSRRASFPSDCICQPGRYAQGLSCHLCPPGHYKPSDGNQESCPLQCPTGAESENGSTSLLDCFCTLDHYAVLDSANQLARCGSCATYADRLLCPGSLIQSNQTNEESNPVRTHALPIAKAGFFQTGALTAIKCNAVGRDGLSSCLGGDVLCQVKQAVGSFNSECVGKYGNLCAEGSTGMLCGECPAGWARPSLQEPCEPCPNGAVGLFFLILADVVSKACINCIVASLAATAAVRGSSKLHTSMIRIGSQWLAACSVIATFRFDQLRILSFSRTSQGQDEAFQTLSWPPEITRAMRTIFHFLSLQPVLVSVDLGASCAAEDLFPGDLTARNMAPGIYSICLPPLLTVGIIVLSYVVVHGLVPLANQRGIVFNQADKNKKAREKAVSRLQDALVPLLADSGLSWDEIQQSGVFDMILSALEEACAEPNIFLRKAVTTNRALLLKACQLRAAESELSSLTKCSEAEISRIEISDLIDCEDFNALLDNVISRANQRGEQNREPVANPPKEDENGELRDAGLGDDGPITGPQTDSSDDDEARISVSPVHQPKAAEVNLAEEKPEAPVSQEDNSMDSLDFGLFSPKAPLSKLVIQSLPIVWIGFLSLWPALLSQFLQMLWCVPILEDETVVSRLLPSPDVRCGSSDHLPSAAVAICGLLGWCVGIPIALAVRLVSLEDRQTPENYRKYGYFIQGYEPQYWWWDILIKRADIGAMMVITYTSIVPDSEAKLMLFPVLSGLQLAMACWIKPFSNDQAEILDVLEVSLAAIRFLLFSSVGALLILNPSAGTASCLATMLFVALLTACVYFILHVVAQLLRDASLNPEKPPEGFSKPIMKIVGALKTYVIEFFLPLVKEGQEELCQLEWRFNDGIIVTTTPVLKAPRVTSIATMGSRLRGKAWFILARFRAVVLRFGPPFQRSALGKVIEDFTMLWLVQLKQSSMPIASQGVLITLATANKRLPHLMYKNVIGEKWFEQVQELSLERGPHTCTPDDLSRAMTRLSQMPALDAVKLVNHIVEIWSKASSRKSWLE</sequence>
<dbReference type="Gene3D" id="2.120.10.80">
    <property type="entry name" value="Kelch-type beta propeller"/>
    <property type="match status" value="1"/>
</dbReference>
<proteinExistence type="predicted"/>
<organism evidence="4 5">
    <name type="scientific">Durusdinium trenchii</name>
    <dbReference type="NCBI Taxonomy" id="1381693"/>
    <lineage>
        <taxon>Eukaryota</taxon>
        <taxon>Sar</taxon>
        <taxon>Alveolata</taxon>
        <taxon>Dinophyceae</taxon>
        <taxon>Suessiales</taxon>
        <taxon>Symbiodiniaceae</taxon>
        <taxon>Durusdinium</taxon>
    </lineage>
</organism>
<feature type="transmembrane region" description="Helical" evidence="2">
    <location>
        <begin position="1315"/>
        <end position="1337"/>
    </location>
</feature>
<dbReference type="PANTHER" id="PTHR11319:SF35">
    <property type="entry name" value="OUTER MEMBRANE PROTEIN PMPC-RELATED"/>
    <property type="match status" value="1"/>
</dbReference>
<dbReference type="Pfam" id="PF07699">
    <property type="entry name" value="Ephrin_rec_like"/>
    <property type="match status" value="1"/>
</dbReference>
<keyword evidence="2" id="KW-1133">Transmembrane helix</keyword>
<dbReference type="Proteomes" id="UP001642484">
    <property type="component" value="Unassembled WGS sequence"/>
</dbReference>
<evidence type="ECO:0000259" key="3">
    <source>
        <dbReference type="Pfam" id="PF07699"/>
    </source>
</evidence>
<keyword evidence="2" id="KW-0472">Membrane</keyword>
<accession>A0ABP0HET9</accession>
<feature type="transmembrane region" description="Helical" evidence="2">
    <location>
        <begin position="1172"/>
        <end position="1192"/>
    </location>
</feature>
<gene>
    <name evidence="4" type="ORF">CCMP2556_LOCUS1091</name>
</gene>
<feature type="transmembrane region" description="Helical" evidence="2">
    <location>
        <begin position="1251"/>
        <end position="1272"/>
    </location>
</feature>
<dbReference type="EMBL" id="CAXAMN010000337">
    <property type="protein sequence ID" value="CAK8987996.1"/>
    <property type="molecule type" value="Genomic_DNA"/>
</dbReference>
<feature type="transmembrane region" description="Helical" evidence="2">
    <location>
        <begin position="862"/>
        <end position="883"/>
    </location>
</feature>
<feature type="transmembrane region" description="Helical" evidence="2">
    <location>
        <begin position="1284"/>
        <end position="1303"/>
    </location>
</feature>
<dbReference type="Gene3D" id="2.10.50.10">
    <property type="entry name" value="Tumor Necrosis Factor Receptor, subunit A, domain 2"/>
    <property type="match status" value="4"/>
</dbReference>
<feature type="transmembrane region" description="Helical" evidence="2">
    <location>
        <begin position="1113"/>
        <end position="1132"/>
    </location>
</feature>
<evidence type="ECO:0000256" key="1">
    <source>
        <dbReference type="SAM" id="MobiDB-lite"/>
    </source>
</evidence>
<name>A0ABP0HET9_9DINO</name>
<evidence type="ECO:0000313" key="5">
    <source>
        <dbReference type="Proteomes" id="UP001642484"/>
    </source>
</evidence>
<dbReference type="InterPro" id="IPR011641">
    <property type="entry name" value="Tyr-kin_ephrin_A/B_rcpt-like"/>
</dbReference>
<evidence type="ECO:0000256" key="2">
    <source>
        <dbReference type="SAM" id="Phobius"/>
    </source>
</evidence>
<dbReference type="SUPFAM" id="SSF57184">
    <property type="entry name" value="Growth factor receptor domain"/>
    <property type="match status" value="1"/>
</dbReference>
<dbReference type="PANTHER" id="PTHR11319">
    <property type="entry name" value="G PROTEIN-COUPLED RECEPTOR-RELATED"/>
    <property type="match status" value="1"/>
</dbReference>
<evidence type="ECO:0000313" key="4">
    <source>
        <dbReference type="EMBL" id="CAK8987996.1"/>
    </source>
</evidence>
<feature type="region of interest" description="Disordered" evidence="1">
    <location>
        <begin position="1017"/>
        <end position="1093"/>
    </location>
</feature>
<dbReference type="InterPro" id="IPR015915">
    <property type="entry name" value="Kelch-typ_b-propeller"/>
</dbReference>
<dbReference type="SUPFAM" id="SSF117281">
    <property type="entry name" value="Kelch motif"/>
    <property type="match status" value="1"/>
</dbReference>
<feature type="compositionally biased region" description="Basic and acidic residues" evidence="1">
    <location>
        <begin position="1031"/>
        <end position="1043"/>
    </location>
</feature>